<dbReference type="RefSeq" id="WP_229988592.1">
    <property type="nucleotide sequence ID" value="NZ_JAJJMO010000001.1"/>
</dbReference>
<evidence type="ECO:0000313" key="2">
    <source>
        <dbReference type="EMBL" id="MCC9071873.1"/>
    </source>
</evidence>
<proteinExistence type="predicted"/>
<feature type="domain" description="NadR/Ttd14 AAA" evidence="1">
    <location>
        <begin position="9"/>
        <end position="171"/>
    </location>
</feature>
<protein>
    <submittedName>
        <fullName evidence="2">AAA family ATPase</fullName>
    </submittedName>
</protein>
<dbReference type="SUPFAM" id="SSF52540">
    <property type="entry name" value="P-loop containing nucleoside triphosphate hydrolases"/>
    <property type="match status" value="1"/>
</dbReference>
<dbReference type="InterPro" id="IPR027417">
    <property type="entry name" value="P-loop_NTPase"/>
</dbReference>
<sequence length="185" mass="21466">MTESINLFTITGGPGAGKTTIIEELRRRNYNCIDEVARDIIKEQVASNGDALPWADKEKFTLLMLKHSIKTFIENKNNSYITFFDRGIPDTLAYSNLIGLKPPTELIEATKKYRYNPIVFILPPWENIYQTDSERKQTFQEAIDTYKEMTNTYINCNYQLIEVPKLTPKERVDFILSIIENKTQN</sequence>
<dbReference type="EMBL" id="JAJJMO010000001">
    <property type="protein sequence ID" value="MCC9071873.1"/>
    <property type="molecule type" value="Genomic_DNA"/>
</dbReference>
<dbReference type="Gene3D" id="3.40.50.300">
    <property type="entry name" value="P-loop containing nucleotide triphosphate hydrolases"/>
    <property type="match status" value="1"/>
</dbReference>
<gene>
    <name evidence="2" type="ORF">LNQ49_09805</name>
</gene>
<dbReference type="Proteomes" id="UP001430919">
    <property type="component" value="Unassembled WGS sequence"/>
</dbReference>
<evidence type="ECO:0000313" key="3">
    <source>
        <dbReference type="Proteomes" id="UP001430919"/>
    </source>
</evidence>
<dbReference type="Pfam" id="PF13521">
    <property type="entry name" value="AAA_28"/>
    <property type="match status" value="1"/>
</dbReference>
<organism evidence="2 3">
    <name type="scientific">Flavobacterium pisciphilum</name>
    <dbReference type="NCBI Taxonomy" id="2893755"/>
    <lineage>
        <taxon>Bacteria</taxon>
        <taxon>Pseudomonadati</taxon>
        <taxon>Bacteroidota</taxon>
        <taxon>Flavobacteriia</taxon>
        <taxon>Flavobacteriales</taxon>
        <taxon>Flavobacteriaceae</taxon>
        <taxon>Flavobacterium</taxon>
    </lineage>
</organism>
<comment type="caution">
    <text evidence="2">The sequence shown here is derived from an EMBL/GenBank/DDBJ whole genome shotgun (WGS) entry which is preliminary data.</text>
</comment>
<keyword evidence="3" id="KW-1185">Reference proteome</keyword>
<accession>A0ABS8MSW6</accession>
<evidence type="ECO:0000259" key="1">
    <source>
        <dbReference type="Pfam" id="PF13521"/>
    </source>
</evidence>
<reference evidence="2" key="1">
    <citation type="submission" date="2021-11" db="EMBL/GenBank/DDBJ databases">
        <title>Description of novel Flavobacterium species.</title>
        <authorList>
            <person name="Saticioglu I.B."/>
            <person name="Ay H."/>
            <person name="Altun S."/>
            <person name="Duman M."/>
        </authorList>
    </citation>
    <scope>NUCLEOTIDE SEQUENCE</scope>
    <source>
        <strain evidence="2">F-65</strain>
    </source>
</reference>
<dbReference type="InterPro" id="IPR038727">
    <property type="entry name" value="NadR/Ttd14_AAA_dom"/>
</dbReference>
<name>A0ABS8MSW6_9FLAO</name>